<sequence>MDDFLNALHKIIPAFGASMDDLECCRFNGIVEFGGRHAHIFKRAMLLAEQVKVSRGSSLVTCFLKDQVEAVRLQWHPLLDGLEIRSPWYLLNVYNCFLSWAGSQLHESIISLSESTKCAQIVKTPEMAETSMLFNNTSHELDKETIALAHENNLNFSEVEVLRMKMEGVSKGMLDRMEEEYGSMLSTTWTSSIARSSASTSMRIDYLDSSSFSTRQQHQAKFLSLLYLS</sequence>
<dbReference type="Proteomes" id="UP001237642">
    <property type="component" value="Unassembled WGS sequence"/>
</dbReference>
<dbReference type="AlphaFoldDB" id="A0AAD8M4E4"/>
<protein>
    <submittedName>
        <fullName evidence="1">Uncharacterized protein</fullName>
    </submittedName>
</protein>
<name>A0AAD8M4E4_9APIA</name>
<gene>
    <name evidence="1" type="ORF">POM88_043561</name>
</gene>
<evidence type="ECO:0000313" key="2">
    <source>
        <dbReference type="Proteomes" id="UP001237642"/>
    </source>
</evidence>
<proteinExistence type="predicted"/>
<evidence type="ECO:0000313" key="1">
    <source>
        <dbReference type="EMBL" id="KAK1359087.1"/>
    </source>
</evidence>
<reference evidence="1" key="1">
    <citation type="submission" date="2023-02" db="EMBL/GenBank/DDBJ databases">
        <title>Genome of toxic invasive species Heracleum sosnowskyi carries increased number of genes despite the absence of recent whole-genome duplications.</title>
        <authorList>
            <person name="Schelkunov M."/>
            <person name="Shtratnikova V."/>
            <person name="Makarenko M."/>
            <person name="Klepikova A."/>
            <person name="Omelchenko D."/>
            <person name="Novikova G."/>
            <person name="Obukhova E."/>
            <person name="Bogdanov V."/>
            <person name="Penin A."/>
            <person name="Logacheva M."/>
        </authorList>
    </citation>
    <scope>NUCLEOTIDE SEQUENCE</scope>
    <source>
        <strain evidence="1">Hsosn_3</strain>
        <tissue evidence="1">Leaf</tissue>
    </source>
</reference>
<dbReference type="EMBL" id="JAUIZM010000010">
    <property type="protein sequence ID" value="KAK1359087.1"/>
    <property type="molecule type" value="Genomic_DNA"/>
</dbReference>
<reference evidence="1" key="2">
    <citation type="submission" date="2023-05" db="EMBL/GenBank/DDBJ databases">
        <authorList>
            <person name="Schelkunov M.I."/>
        </authorList>
    </citation>
    <scope>NUCLEOTIDE SEQUENCE</scope>
    <source>
        <strain evidence="1">Hsosn_3</strain>
        <tissue evidence="1">Leaf</tissue>
    </source>
</reference>
<dbReference type="PANTHER" id="PTHR35468">
    <property type="entry name" value="MYOSIN-LIKE PROTEIN"/>
    <property type="match status" value="1"/>
</dbReference>
<accession>A0AAD8M4E4</accession>
<comment type="caution">
    <text evidence="1">The sequence shown here is derived from an EMBL/GenBank/DDBJ whole genome shotgun (WGS) entry which is preliminary data.</text>
</comment>
<organism evidence="1 2">
    <name type="scientific">Heracleum sosnowskyi</name>
    <dbReference type="NCBI Taxonomy" id="360622"/>
    <lineage>
        <taxon>Eukaryota</taxon>
        <taxon>Viridiplantae</taxon>
        <taxon>Streptophyta</taxon>
        <taxon>Embryophyta</taxon>
        <taxon>Tracheophyta</taxon>
        <taxon>Spermatophyta</taxon>
        <taxon>Magnoliopsida</taxon>
        <taxon>eudicotyledons</taxon>
        <taxon>Gunneridae</taxon>
        <taxon>Pentapetalae</taxon>
        <taxon>asterids</taxon>
        <taxon>campanulids</taxon>
        <taxon>Apiales</taxon>
        <taxon>Apiaceae</taxon>
        <taxon>Apioideae</taxon>
        <taxon>apioid superclade</taxon>
        <taxon>Tordylieae</taxon>
        <taxon>Tordyliinae</taxon>
        <taxon>Heracleum</taxon>
    </lineage>
</organism>
<dbReference type="PANTHER" id="PTHR35468:SF1">
    <property type="entry name" value="MYOSIN-LIKE PROTEIN"/>
    <property type="match status" value="1"/>
</dbReference>
<keyword evidence="2" id="KW-1185">Reference proteome</keyword>